<dbReference type="EMBL" id="AZFE01000032">
    <property type="protein sequence ID" value="KRL54870.1"/>
    <property type="molecule type" value="Genomic_DNA"/>
</dbReference>
<dbReference type="GO" id="GO:0003677">
    <property type="term" value="F:DNA binding"/>
    <property type="evidence" value="ECO:0007669"/>
    <property type="project" value="UniProtKB-KW"/>
</dbReference>
<dbReference type="AlphaFoldDB" id="A0A0R1RDK8"/>
<keyword evidence="3" id="KW-1185">Reference proteome</keyword>
<evidence type="ECO:0000313" key="2">
    <source>
        <dbReference type="EMBL" id="KRL54870.1"/>
    </source>
</evidence>
<dbReference type="STRING" id="1423778.FC70_GL001672"/>
<dbReference type="GO" id="GO:0009307">
    <property type="term" value="P:DNA restriction-modification system"/>
    <property type="evidence" value="ECO:0007669"/>
    <property type="project" value="UniProtKB-KW"/>
</dbReference>
<dbReference type="Pfam" id="PF04313">
    <property type="entry name" value="HSDR_N"/>
    <property type="match status" value="1"/>
</dbReference>
<dbReference type="GO" id="GO:0009035">
    <property type="term" value="F:type I site-specific deoxyribonuclease activity"/>
    <property type="evidence" value="ECO:0007669"/>
    <property type="project" value="UniProtKB-EC"/>
</dbReference>
<dbReference type="InterPro" id="IPR017035">
    <property type="entry name" value="UCP035009_HsdR_All3000-type"/>
</dbReference>
<sequence length="371" mass="42609">MTLKCGKLTNKSLEDQMNKAEIITKINALSERVQKYSKDIATEEATKNALILPFFAALDYDIFNPKEFVPEYTADFGGKKGERVDFAILKKGVPQILIEAKSISDNLETKDSQLFRYFTATKAKFGILTNGDLYKFYTDLEDINVMDKDPFMTISVSELKDNQIPELLKFSRTSFDIEKITDSASDLKYLNLSKDFLEKQLSNPDDKFIKFVLNGIYHGVRTQKVVDQLSPVVKKSLSQVINERVNDKLSSALDTSIQETSNKSDDTIDQSNIENSDIVTTQDEIEAYILIKIILKDVISPDRLFYRDNQSYFNVLADDSNRKWIVRIYFTKSKNYFVLHDNANTSFEFTNITEISNYADKIIKVSKQYQK</sequence>
<organism evidence="2 3">
    <name type="scientific">Paucilactobacillus oligofermentans DSM 15707 = LMG 22743</name>
    <dbReference type="NCBI Taxonomy" id="1423778"/>
    <lineage>
        <taxon>Bacteria</taxon>
        <taxon>Bacillati</taxon>
        <taxon>Bacillota</taxon>
        <taxon>Bacilli</taxon>
        <taxon>Lactobacillales</taxon>
        <taxon>Lactobacillaceae</taxon>
        <taxon>Paucilactobacillus</taxon>
    </lineage>
</organism>
<gene>
    <name evidence="2" type="ORF">FC70_GL001672</name>
</gene>
<dbReference type="Proteomes" id="UP000051697">
    <property type="component" value="Unassembled WGS sequence"/>
</dbReference>
<reference evidence="2 3" key="1">
    <citation type="journal article" date="2015" name="Genome Announc.">
        <title>Expanding the biotechnology potential of lactobacilli through comparative genomics of 213 strains and associated genera.</title>
        <authorList>
            <person name="Sun Z."/>
            <person name="Harris H.M."/>
            <person name="McCann A."/>
            <person name="Guo C."/>
            <person name="Argimon S."/>
            <person name="Zhang W."/>
            <person name="Yang X."/>
            <person name="Jeffery I.B."/>
            <person name="Cooney J.C."/>
            <person name="Kagawa T.F."/>
            <person name="Liu W."/>
            <person name="Song Y."/>
            <person name="Salvetti E."/>
            <person name="Wrobel A."/>
            <person name="Rasinkangas P."/>
            <person name="Parkhill J."/>
            <person name="Rea M.C."/>
            <person name="O'Sullivan O."/>
            <person name="Ritari J."/>
            <person name="Douillard F.P."/>
            <person name="Paul Ross R."/>
            <person name="Yang R."/>
            <person name="Briner A.E."/>
            <person name="Felis G.E."/>
            <person name="de Vos W.M."/>
            <person name="Barrangou R."/>
            <person name="Klaenhammer T.R."/>
            <person name="Caufield P.W."/>
            <person name="Cui Y."/>
            <person name="Zhang H."/>
            <person name="O'Toole P.W."/>
        </authorList>
    </citation>
    <scope>NUCLEOTIDE SEQUENCE [LARGE SCALE GENOMIC DNA]</scope>
    <source>
        <strain evidence="2 3">DSM 15707</strain>
    </source>
</reference>
<comment type="caution">
    <text evidence="2">The sequence shown here is derived from an EMBL/GenBank/DDBJ whole genome shotgun (WGS) entry which is preliminary data.</text>
</comment>
<evidence type="ECO:0000259" key="1">
    <source>
        <dbReference type="Pfam" id="PF04313"/>
    </source>
</evidence>
<dbReference type="PIRSF" id="PIRSF035009">
    <property type="entry name" value="UCP035009_HSDR_N"/>
    <property type="match status" value="1"/>
</dbReference>
<feature type="domain" description="Restriction endonuclease type I HsdR N-terminal" evidence="1">
    <location>
        <begin position="78"/>
        <end position="142"/>
    </location>
</feature>
<name>A0A0R1RDK8_9LACO</name>
<dbReference type="PATRIC" id="fig|1423778.4.peg.1710"/>
<dbReference type="InterPro" id="IPR007409">
    <property type="entry name" value="Restrct_endonuc_type1_HsdR_N"/>
</dbReference>
<proteinExistence type="predicted"/>
<protein>
    <recommendedName>
        <fullName evidence="1">Restriction endonuclease type I HsdR N-terminal domain-containing protein</fullName>
    </recommendedName>
</protein>
<dbReference type="GO" id="GO:0005524">
    <property type="term" value="F:ATP binding"/>
    <property type="evidence" value="ECO:0007669"/>
    <property type="project" value="UniProtKB-KW"/>
</dbReference>
<accession>A0A0R1RDK8</accession>
<evidence type="ECO:0000313" key="3">
    <source>
        <dbReference type="Proteomes" id="UP000051697"/>
    </source>
</evidence>